<gene>
    <name evidence="2" type="ORF">CVLEPA_LOCUS25712</name>
</gene>
<sequence length="103" mass="11801">MGPILQSDLQNNSKDLIQFLSSDDKEWDSETRIYGNMRLWHLIGLCAGGVLTLVVACCCICKFRIPRTRKEMKQRQLEGKSRLCSLLNREKEGKIGKQRCADI</sequence>
<reference evidence="2 3" key="1">
    <citation type="submission" date="2024-02" db="EMBL/GenBank/DDBJ databases">
        <authorList>
            <person name="Daric V."/>
            <person name="Darras S."/>
        </authorList>
    </citation>
    <scope>NUCLEOTIDE SEQUENCE [LARGE SCALE GENOMIC DNA]</scope>
</reference>
<dbReference type="EMBL" id="CAWYQH010000130">
    <property type="protein sequence ID" value="CAK8692447.1"/>
    <property type="molecule type" value="Genomic_DNA"/>
</dbReference>
<dbReference type="InterPro" id="IPR032006">
    <property type="entry name" value="TMIE"/>
</dbReference>
<comment type="caution">
    <text evidence="2">The sequence shown here is derived from an EMBL/GenBank/DDBJ whole genome shotgun (WGS) entry which is preliminary data.</text>
</comment>
<keyword evidence="1" id="KW-0472">Membrane</keyword>
<evidence type="ECO:0000256" key="1">
    <source>
        <dbReference type="SAM" id="Phobius"/>
    </source>
</evidence>
<dbReference type="Pfam" id="PF16038">
    <property type="entry name" value="TMIE"/>
    <property type="match status" value="1"/>
</dbReference>
<protein>
    <recommendedName>
        <fullName evidence="4">Transmembrane inner ear expressed protein</fullName>
    </recommendedName>
</protein>
<evidence type="ECO:0000313" key="3">
    <source>
        <dbReference type="Proteomes" id="UP001642483"/>
    </source>
</evidence>
<keyword evidence="1" id="KW-0812">Transmembrane</keyword>
<keyword evidence="1" id="KW-1133">Transmembrane helix</keyword>
<proteinExistence type="predicted"/>
<organism evidence="2 3">
    <name type="scientific">Clavelina lepadiformis</name>
    <name type="common">Light-bulb sea squirt</name>
    <name type="synonym">Ascidia lepadiformis</name>
    <dbReference type="NCBI Taxonomy" id="159417"/>
    <lineage>
        <taxon>Eukaryota</taxon>
        <taxon>Metazoa</taxon>
        <taxon>Chordata</taxon>
        <taxon>Tunicata</taxon>
        <taxon>Ascidiacea</taxon>
        <taxon>Aplousobranchia</taxon>
        <taxon>Clavelinidae</taxon>
        <taxon>Clavelina</taxon>
    </lineage>
</organism>
<evidence type="ECO:0000313" key="2">
    <source>
        <dbReference type="EMBL" id="CAK8692447.1"/>
    </source>
</evidence>
<feature type="transmembrane region" description="Helical" evidence="1">
    <location>
        <begin position="39"/>
        <end position="65"/>
    </location>
</feature>
<accession>A0ABP0GL31</accession>
<keyword evidence="3" id="KW-1185">Reference proteome</keyword>
<dbReference type="Proteomes" id="UP001642483">
    <property type="component" value="Unassembled WGS sequence"/>
</dbReference>
<evidence type="ECO:0008006" key="4">
    <source>
        <dbReference type="Google" id="ProtNLM"/>
    </source>
</evidence>
<dbReference type="PANTHER" id="PTHR28635:SF1">
    <property type="entry name" value="TRANSMEMBRANE INNER EAR EXPRESSED PROTEIN"/>
    <property type="match status" value="1"/>
</dbReference>
<dbReference type="PANTHER" id="PTHR28635">
    <property type="entry name" value="TRANSMEMBRANE INNER EAR EXPRESSED PROTEIN"/>
    <property type="match status" value="1"/>
</dbReference>
<name>A0ABP0GL31_CLALP</name>